<keyword evidence="4" id="KW-0449">Lipoprotein</keyword>
<protein>
    <submittedName>
        <fullName evidence="4">LpqN/LpqT family lipoprotein</fullName>
    </submittedName>
</protein>
<proteinExistence type="predicted"/>
<dbReference type="Pfam" id="PF10738">
    <property type="entry name" value="Lpp-LpqN"/>
    <property type="match status" value="1"/>
</dbReference>
<reference evidence="4" key="1">
    <citation type="submission" date="2020-07" db="EMBL/GenBank/DDBJ databases">
        <authorList>
            <person name="Pettersson B.M.F."/>
            <person name="Behra P.R.K."/>
            <person name="Ramesh M."/>
            <person name="Das S."/>
            <person name="Dasgupta S."/>
            <person name="Kirsebom L.A."/>
        </authorList>
    </citation>
    <scope>NUCLEOTIDE SEQUENCE</scope>
    <source>
        <strain evidence="4">DSM 44838</strain>
    </source>
</reference>
<gene>
    <name evidence="4" type="ORF">H7K45_02435</name>
</gene>
<dbReference type="RefSeq" id="WP_263994142.1">
    <property type="nucleotide sequence ID" value="NZ_JACKVK010000001.1"/>
</dbReference>
<name>A0A9X2YYY0_9MYCO</name>
<evidence type="ECO:0000313" key="5">
    <source>
        <dbReference type="Proteomes" id="UP001141629"/>
    </source>
</evidence>
<reference evidence="4" key="2">
    <citation type="journal article" date="2022" name="BMC Genomics">
        <title>Comparative genome analysis of mycobacteria focusing on tRNA and non-coding RNA.</title>
        <authorList>
            <person name="Behra P.R.K."/>
            <person name="Pettersson B.M.F."/>
            <person name="Ramesh M."/>
            <person name="Das S."/>
            <person name="Dasgupta S."/>
            <person name="Kirsebom L.A."/>
        </authorList>
    </citation>
    <scope>NUCLEOTIDE SEQUENCE</scope>
    <source>
        <strain evidence="4">DSM 44838</strain>
    </source>
</reference>
<dbReference type="Proteomes" id="UP001141629">
    <property type="component" value="Unassembled WGS sequence"/>
</dbReference>
<dbReference type="EMBL" id="JACKVK010000001">
    <property type="protein sequence ID" value="MCV7419387.1"/>
    <property type="molecule type" value="Genomic_DNA"/>
</dbReference>
<feature type="compositionally biased region" description="Low complexity" evidence="2">
    <location>
        <begin position="25"/>
        <end position="60"/>
    </location>
</feature>
<dbReference type="InterPro" id="IPR019674">
    <property type="entry name" value="Lipoprotein_LpqN/LpqT-like"/>
</dbReference>
<organism evidence="4 5">
    <name type="scientific">Mycobacterium yunnanensis</name>
    <dbReference type="NCBI Taxonomy" id="368477"/>
    <lineage>
        <taxon>Bacteria</taxon>
        <taxon>Bacillati</taxon>
        <taxon>Actinomycetota</taxon>
        <taxon>Actinomycetes</taxon>
        <taxon>Mycobacteriales</taxon>
        <taxon>Mycobacteriaceae</taxon>
        <taxon>Mycobacterium</taxon>
    </lineage>
</organism>
<feature type="chain" id="PRO_5040776207" evidence="3">
    <location>
        <begin position="23"/>
        <end position="234"/>
    </location>
</feature>
<sequence length="234" mass="23833">MRTHSTVAGCAVALVALGLTLAGCGSKSTTESSSSSSSSSSASRSATTSSAAPTSTQAGANETIADYIKDNGITETPVRRGDPGTPTITMPPPEGWADAGPKTPTGAYDAIVFTDPSMAADPPTIVSVMSRLTGDVDPAKIFEYAPGELKNLPGYESAGEGGDAKLGGFDAYQIGATYVKDGTKKLIAQKTVVIPAADGNGIFVLQLNAQGNEDQVNPLMTATSKIDEETKITP</sequence>
<keyword evidence="5" id="KW-1185">Reference proteome</keyword>
<accession>A0A9X2YYY0</accession>
<evidence type="ECO:0000256" key="1">
    <source>
        <dbReference type="ARBA" id="ARBA00022729"/>
    </source>
</evidence>
<dbReference type="PROSITE" id="PS51257">
    <property type="entry name" value="PROKAR_LIPOPROTEIN"/>
    <property type="match status" value="1"/>
</dbReference>
<dbReference type="AlphaFoldDB" id="A0A9X2YYY0"/>
<comment type="caution">
    <text evidence="4">The sequence shown here is derived from an EMBL/GenBank/DDBJ whole genome shotgun (WGS) entry which is preliminary data.</text>
</comment>
<keyword evidence="1 3" id="KW-0732">Signal</keyword>
<feature type="signal peptide" evidence="3">
    <location>
        <begin position="1"/>
        <end position="22"/>
    </location>
</feature>
<dbReference type="Gene3D" id="3.40.1000.10">
    <property type="entry name" value="Mog1/PsbP, alpha/beta/alpha sandwich"/>
    <property type="match status" value="1"/>
</dbReference>
<evidence type="ECO:0000256" key="3">
    <source>
        <dbReference type="SAM" id="SignalP"/>
    </source>
</evidence>
<evidence type="ECO:0000256" key="2">
    <source>
        <dbReference type="SAM" id="MobiDB-lite"/>
    </source>
</evidence>
<feature type="region of interest" description="Disordered" evidence="2">
    <location>
        <begin position="25"/>
        <end position="97"/>
    </location>
</feature>
<evidence type="ECO:0000313" key="4">
    <source>
        <dbReference type="EMBL" id="MCV7419387.1"/>
    </source>
</evidence>